<dbReference type="InterPro" id="IPR041633">
    <property type="entry name" value="Polbeta"/>
</dbReference>
<dbReference type="Proteomes" id="UP000582213">
    <property type="component" value="Unassembled WGS sequence"/>
</dbReference>
<dbReference type="InterPro" id="IPR043519">
    <property type="entry name" value="NT_sf"/>
</dbReference>
<reference evidence="2 5" key="2">
    <citation type="submission" date="2020-08" db="EMBL/GenBank/DDBJ databases">
        <title>Genomic Encyclopedia of Type Strains, Phase IV (KMG-IV): sequencing the most valuable type-strain genomes for metagenomic binning, comparative biology and taxonomic classification.</title>
        <authorList>
            <person name="Goeker M."/>
        </authorList>
    </citation>
    <scope>NUCLEOTIDE SEQUENCE [LARGE SCALE GENOMIC DNA]</scope>
    <source>
        <strain evidence="2 5">DSM 12421</strain>
    </source>
</reference>
<dbReference type="EMBL" id="CP045484">
    <property type="protein sequence ID" value="QGR16488.1"/>
    <property type="molecule type" value="Genomic_DNA"/>
</dbReference>
<dbReference type="KEGG" id="soh:D1869_04190"/>
<dbReference type="OrthoDB" id="373082at2157"/>
<evidence type="ECO:0000313" key="5">
    <source>
        <dbReference type="Proteomes" id="UP000582213"/>
    </source>
</evidence>
<feature type="domain" description="Polymerase beta nucleotidyltransferase" evidence="1">
    <location>
        <begin position="21"/>
        <end position="98"/>
    </location>
</feature>
<dbReference type="SUPFAM" id="SSF81301">
    <property type="entry name" value="Nucleotidyltransferase"/>
    <property type="match status" value="1"/>
</dbReference>
<dbReference type="Pfam" id="PF18765">
    <property type="entry name" value="Polbeta"/>
    <property type="match status" value="1"/>
</dbReference>
<protein>
    <submittedName>
        <fullName evidence="3">Nucleotidyltransferase domain-containing protein</fullName>
    </submittedName>
    <submittedName>
        <fullName evidence="2">Putative nucleotidyltransferase</fullName>
    </submittedName>
</protein>
<keyword evidence="4" id="KW-1185">Reference proteome</keyword>
<evidence type="ECO:0000313" key="4">
    <source>
        <dbReference type="Proteomes" id="UP000427373"/>
    </source>
</evidence>
<gene>
    <name evidence="3" type="ORF">D1869_04190</name>
    <name evidence="2" type="ORF">HNQ62_002861</name>
</gene>
<dbReference type="RefSeq" id="WP_156014043.1">
    <property type="nucleotide sequence ID" value="NZ_CP045484.1"/>
</dbReference>
<evidence type="ECO:0000259" key="1">
    <source>
        <dbReference type="Pfam" id="PF18765"/>
    </source>
</evidence>
<name>A0A650CFF9_SULOH</name>
<reference evidence="3 4" key="1">
    <citation type="submission" date="2019-10" db="EMBL/GenBank/DDBJ databases">
        <title>Genome Sequences from Six Type Strain Members of the Archaeal Family Sulfolobaceae: Acidianus ambivalens, Acidianus infernus, Metallosphaera prunae, Stygiolobus azoricus, Sulfolobus metallicus, and Sulfurisphaera ohwakuensis.</title>
        <authorList>
            <person name="Counts J.A."/>
            <person name="Kelly R.M."/>
        </authorList>
    </citation>
    <scope>NUCLEOTIDE SEQUENCE [LARGE SCALE GENOMIC DNA]</scope>
    <source>
        <strain evidence="3 4">TA-1</strain>
    </source>
</reference>
<dbReference type="Gene3D" id="3.30.460.10">
    <property type="entry name" value="Beta Polymerase, domain 2"/>
    <property type="match status" value="1"/>
</dbReference>
<accession>A0A650CFF9</accession>
<dbReference type="GeneID" id="42800418"/>
<sequence>MERIFFIQLAEKIRPIFGKIAIILHGSRIKGNYYPASDLDILIISENCLDRKGLKILYSFGEELNGIKLDYQLVCYKNKDYWIVKNVLSSPHLVIIDDFNEFMK</sequence>
<evidence type="ECO:0000313" key="2">
    <source>
        <dbReference type="EMBL" id="MBB5255086.1"/>
    </source>
</evidence>
<evidence type="ECO:0000313" key="3">
    <source>
        <dbReference type="EMBL" id="QGR16488.1"/>
    </source>
</evidence>
<dbReference type="Proteomes" id="UP000427373">
    <property type="component" value="Chromosome"/>
</dbReference>
<keyword evidence="3" id="KW-0808">Transferase</keyword>
<organism evidence="3 4">
    <name type="scientific">Sulfurisphaera ohwakuensis</name>
    <dbReference type="NCBI Taxonomy" id="69656"/>
    <lineage>
        <taxon>Archaea</taxon>
        <taxon>Thermoproteota</taxon>
        <taxon>Thermoprotei</taxon>
        <taxon>Sulfolobales</taxon>
        <taxon>Sulfolobaceae</taxon>
        <taxon>Sulfurisphaera</taxon>
    </lineage>
</organism>
<dbReference type="GO" id="GO:0016740">
    <property type="term" value="F:transferase activity"/>
    <property type="evidence" value="ECO:0007669"/>
    <property type="project" value="UniProtKB-KW"/>
</dbReference>
<dbReference type="CDD" id="cd05403">
    <property type="entry name" value="NT_KNTase_like"/>
    <property type="match status" value="1"/>
</dbReference>
<proteinExistence type="predicted"/>
<dbReference type="AlphaFoldDB" id="A0A650CFF9"/>
<dbReference type="EMBL" id="JACHFY010000041">
    <property type="protein sequence ID" value="MBB5255086.1"/>
    <property type="molecule type" value="Genomic_DNA"/>
</dbReference>